<evidence type="ECO:0000256" key="1">
    <source>
        <dbReference type="ARBA" id="ARBA00006242"/>
    </source>
</evidence>
<geneLocation type="chloroplast" evidence="6"/>
<dbReference type="GO" id="GO:0003735">
    <property type="term" value="F:structural constituent of ribosome"/>
    <property type="evidence" value="ECO:0007669"/>
    <property type="project" value="InterPro"/>
</dbReference>
<evidence type="ECO:0000256" key="3">
    <source>
        <dbReference type="ARBA" id="ARBA00023274"/>
    </source>
</evidence>
<dbReference type="SUPFAM" id="SSF52313">
    <property type="entry name" value="Ribosomal protein S2"/>
    <property type="match status" value="1"/>
</dbReference>
<dbReference type="Pfam" id="PF00318">
    <property type="entry name" value="Ribosomal_S2"/>
    <property type="match status" value="1"/>
</dbReference>
<dbReference type="PROSITE" id="PS00962">
    <property type="entry name" value="RIBOSOMAL_S2_1"/>
    <property type="match status" value="1"/>
</dbReference>
<evidence type="ECO:0000256" key="2">
    <source>
        <dbReference type="ARBA" id="ARBA00022980"/>
    </source>
</evidence>
<dbReference type="HAMAP" id="MF_00291_B">
    <property type="entry name" value="Ribosomal_uS2_B"/>
    <property type="match status" value="1"/>
</dbReference>
<proteinExistence type="inferred from homology"/>
<dbReference type="GO" id="GO:0006412">
    <property type="term" value="P:translation"/>
    <property type="evidence" value="ECO:0007669"/>
    <property type="project" value="UniProtKB-UniRule"/>
</dbReference>
<evidence type="ECO:0000256" key="5">
    <source>
        <dbReference type="RuleBase" id="RU003631"/>
    </source>
</evidence>
<keyword evidence="6" id="KW-0934">Plastid</keyword>
<name>A0A2P0QIA8_9CHLO</name>
<keyword evidence="3 4" id="KW-0687">Ribonucleoprotein</keyword>
<dbReference type="PROSITE" id="PS00963">
    <property type="entry name" value="RIBOSOMAL_S2_2"/>
    <property type="match status" value="1"/>
</dbReference>
<reference evidence="6" key="1">
    <citation type="submission" date="2017-03" db="EMBL/GenBank/DDBJ databases">
        <title>Chloroplast genome evolution in siphonous green algae.</title>
        <authorList>
            <person name="Cremen M.C."/>
            <person name="Marcelino V.R."/>
            <person name="Verbruggen H."/>
        </authorList>
    </citation>
    <scope>NUCLEOTIDE SEQUENCE</scope>
</reference>
<comment type="similarity">
    <text evidence="1 4 5">Belongs to the universal ribosomal protein uS2 family.</text>
</comment>
<dbReference type="EMBL" id="KY819068">
    <property type="protein sequence ID" value="ARO74480.1"/>
    <property type="molecule type" value="Genomic_DNA"/>
</dbReference>
<keyword evidence="6" id="KW-0150">Chloroplast</keyword>
<comment type="subcellular location">
    <subcellularLocation>
        <location evidence="4">Plastid</location>
        <location evidence="4">Chloroplast</location>
    </subcellularLocation>
</comment>
<dbReference type="Gene3D" id="1.10.287.610">
    <property type="entry name" value="Helix hairpin bin"/>
    <property type="match status" value="1"/>
</dbReference>
<dbReference type="InterPro" id="IPR023591">
    <property type="entry name" value="Ribosomal_uS2_flav_dom_sf"/>
</dbReference>
<dbReference type="GO" id="GO:0005763">
    <property type="term" value="C:mitochondrial small ribosomal subunit"/>
    <property type="evidence" value="ECO:0007669"/>
    <property type="project" value="TreeGrafter"/>
</dbReference>
<evidence type="ECO:0000313" key="6">
    <source>
        <dbReference type="EMBL" id="ARO74480.1"/>
    </source>
</evidence>
<dbReference type="GO" id="GO:0009507">
    <property type="term" value="C:chloroplast"/>
    <property type="evidence" value="ECO:0007669"/>
    <property type="project" value="UniProtKB-SubCell"/>
</dbReference>
<dbReference type="PANTHER" id="PTHR12534:SF0">
    <property type="entry name" value="SMALL RIBOSOMAL SUBUNIT PROTEIN US2M"/>
    <property type="match status" value="1"/>
</dbReference>
<organism evidence="6">
    <name type="scientific">Caulerpa manorensis</name>
    <dbReference type="NCBI Taxonomy" id="717648"/>
    <lineage>
        <taxon>Eukaryota</taxon>
        <taxon>Viridiplantae</taxon>
        <taxon>Chlorophyta</taxon>
        <taxon>core chlorophytes</taxon>
        <taxon>Ulvophyceae</taxon>
        <taxon>TCBD clade</taxon>
        <taxon>Bryopsidales</taxon>
        <taxon>Halimedineae</taxon>
        <taxon>Caulerpaceae</taxon>
        <taxon>Caulerpa</taxon>
    </lineage>
</organism>
<dbReference type="InterPro" id="IPR001865">
    <property type="entry name" value="Ribosomal_uS2"/>
</dbReference>
<evidence type="ECO:0000256" key="4">
    <source>
        <dbReference type="HAMAP-Rule" id="MF_00291"/>
    </source>
</evidence>
<sequence>MKLEAQLQEMFDAGVHLGHRRRQGNPKMLPYIYKEKDDFQIIDLLQTHWYLKIACKFLFDRCSRGKRVLFVGTNRHIGKSIEQRANNCNCWYINKRWLGGFLTNWITMEKSIFKMEQNQLIESTRLKRQKIRLEKYLGGVKTMKKLPDIVIIVGQQKEINAVRECQKLKIPSITIVDTNCDPSLTDLLIPGNDDSLSSVNFILNKLEEAIREGQKNFQKKRNFKKKFNFRQKNYKRYNKLKK</sequence>
<dbReference type="InterPro" id="IPR018130">
    <property type="entry name" value="Ribosomal_uS2_CS"/>
</dbReference>
<dbReference type="Gene3D" id="3.40.50.10490">
    <property type="entry name" value="Glucose-6-phosphate isomerase like protein, domain 1"/>
    <property type="match status" value="1"/>
</dbReference>
<keyword evidence="2 4" id="KW-0689">Ribosomal protein</keyword>
<gene>
    <name evidence="4 6" type="primary">rps2</name>
</gene>
<dbReference type="PANTHER" id="PTHR12534">
    <property type="entry name" value="30S RIBOSOMAL PROTEIN S2 PROKARYOTIC AND ORGANELLAR"/>
    <property type="match status" value="1"/>
</dbReference>
<protein>
    <recommendedName>
        <fullName evidence="4">Small ribosomal subunit protein uS2c</fullName>
    </recommendedName>
</protein>
<dbReference type="PRINTS" id="PR00395">
    <property type="entry name" value="RIBOSOMALS2"/>
</dbReference>
<dbReference type="NCBIfam" id="TIGR01011">
    <property type="entry name" value="rpsB_bact"/>
    <property type="match status" value="1"/>
</dbReference>
<dbReference type="GeneID" id="36489897"/>
<dbReference type="CDD" id="cd01425">
    <property type="entry name" value="RPS2"/>
    <property type="match status" value="1"/>
</dbReference>
<dbReference type="RefSeq" id="YP_009472838.1">
    <property type="nucleotide sequence ID" value="NC_037367.1"/>
</dbReference>
<dbReference type="InterPro" id="IPR005706">
    <property type="entry name" value="Ribosomal_uS2_bac/mit/plastid"/>
</dbReference>
<accession>A0A2P0QIA8</accession>
<dbReference type="AlphaFoldDB" id="A0A2P0QIA8"/>